<organism evidence="1 2">
    <name type="scientific">Robertmurraya yapensis</name>
    <name type="common">ex Hitch et al 2024</name>
    <dbReference type="NCBI Taxonomy" id="3133160"/>
    <lineage>
        <taxon>Bacteria</taxon>
        <taxon>Bacillati</taxon>
        <taxon>Bacillota</taxon>
        <taxon>Bacilli</taxon>
        <taxon>Bacillales</taxon>
        <taxon>Bacillaceae</taxon>
        <taxon>Robertmurraya</taxon>
    </lineage>
</organism>
<proteinExistence type="predicted"/>
<name>A0ACC6SCK1_9BACI</name>
<evidence type="ECO:0000313" key="1">
    <source>
        <dbReference type="EMBL" id="MEQ2527602.1"/>
    </source>
</evidence>
<protein>
    <submittedName>
        <fullName evidence="1">Uncharacterized protein</fullName>
    </submittedName>
</protein>
<keyword evidence="2" id="KW-1185">Reference proteome</keyword>
<dbReference type="EMBL" id="JBBMEW010000010">
    <property type="protein sequence ID" value="MEQ2527602.1"/>
    <property type="molecule type" value="Genomic_DNA"/>
</dbReference>
<reference evidence="1" key="1">
    <citation type="submission" date="2024-03" db="EMBL/GenBank/DDBJ databases">
        <title>Human intestinal bacterial collection.</title>
        <authorList>
            <person name="Pauvert C."/>
            <person name="Hitch T.C.A."/>
            <person name="Clavel T."/>
        </authorList>
    </citation>
    <scope>NUCLEOTIDE SEQUENCE</scope>
    <source>
        <strain evidence="1">CLA-AA-H227</strain>
    </source>
</reference>
<dbReference type="Proteomes" id="UP001439875">
    <property type="component" value="Unassembled WGS sequence"/>
</dbReference>
<evidence type="ECO:0000313" key="2">
    <source>
        <dbReference type="Proteomes" id="UP001439875"/>
    </source>
</evidence>
<sequence length="77" mass="9206">MKYSHWELLLKIYQYQQSYVRALEVQVNKNLIRTCYKNGWVEKLDDDTLIVTEKGIEASKEIAPLYEKSYRQVGQTF</sequence>
<comment type="caution">
    <text evidence="1">The sequence shown here is derived from an EMBL/GenBank/DDBJ whole genome shotgun (WGS) entry which is preliminary data.</text>
</comment>
<accession>A0ACC6SCK1</accession>
<gene>
    <name evidence="1" type="ORF">WMO40_12900</name>
</gene>